<evidence type="ECO:0000259" key="1">
    <source>
        <dbReference type="Pfam" id="PF13452"/>
    </source>
</evidence>
<dbReference type="EMBL" id="STGX01000010">
    <property type="protein sequence ID" value="THV27652.1"/>
    <property type="molecule type" value="Genomic_DNA"/>
</dbReference>
<evidence type="ECO:0000313" key="2">
    <source>
        <dbReference type="EMBL" id="THV27652.1"/>
    </source>
</evidence>
<dbReference type="InterPro" id="IPR029069">
    <property type="entry name" value="HotDog_dom_sf"/>
</dbReference>
<accession>A0A4S8PEG4</accession>
<gene>
    <name evidence="2" type="ORF">E9998_14770</name>
</gene>
<dbReference type="SUPFAM" id="SSF54637">
    <property type="entry name" value="Thioesterase/thiol ester dehydrase-isomerase"/>
    <property type="match status" value="1"/>
</dbReference>
<dbReference type="AlphaFoldDB" id="A0A4S8PEG4"/>
<organism evidence="2 3">
    <name type="scientific">Glycomyces paridis</name>
    <dbReference type="NCBI Taxonomy" id="2126555"/>
    <lineage>
        <taxon>Bacteria</taxon>
        <taxon>Bacillati</taxon>
        <taxon>Actinomycetota</taxon>
        <taxon>Actinomycetes</taxon>
        <taxon>Glycomycetales</taxon>
        <taxon>Glycomycetaceae</taxon>
        <taxon>Glycomyces</taxon>
    </lineage>
</organism>
<reference evidence="2 3" key="1">
    <citation type="journal article" date="2018" name="Int. J. Syst. Evol. Microbiol.">
        <title>Glycomyces paridis sp. nov., isolated from the medicinal plant Paris polyphylla.</title>
        <authorList>
            <person name="Fang X.M."/>
            <person name="Bai J.L."/>
            <person name="Su J."/>
            <person name="Zhao L.L."/>
            <person name="Liu H.Y."/>
            <person name="Ma B.P."/>
            <person name="Zhang Y.Q."/>
            <person name="Yu L.Y."/>
        </authorList>
    </citation>
    <scope>NUCLEOTIDE SEQUENCE [LARGE SCALE GENOMIC DNA]</scope>
    <source>
        <strain evidence="2 3">CPCC 204357</strain>
    </source>
</reference>
<dbReference type="Pfam" id="PF13452">
    <property type="entry name" value="FAS1_DH_region"/>
    <property type="match status" value="1"/>
</dbReference>
<feature type="domain" description="FAS1-like dehydratase" evidence="1">
    <location>
        <begin position="38"/>
        <end position="108"/>
    </location>
</feature>
<comment type="caution">
    <text evidence="2">The sequence shown here is derived from an EMBL/GenBank/DDBJ whole genome shotgun (WGS) entry which is preliminary data.</text>
</comment>
<protein>
    <submittedName>
        <fullName evidence="2">MaoC family dehydratase</fullName>
    </submittedName>
</protein>
<evidence type="ECO:0000313" key="3">
    <source>
        <dbReference type="Proteomes" id="UP000305792"/>
    </source>
</evidence>
<dbReference type="Proteomes" id="UP000305792">
    <property type="component" value="Unassembled WGS sequence"/>
</dbReference>
<dbReference type="InterPro" id="IPR039569">
    <property type="entry name" value="FAS1-like_DH_region"/>
</dbReference>
<sequence length="132" mass="14013">MLNPSYVGRSLPTTAPVTITAESVTRFARSLGLADDGSVPPTYLISLTLPAADPLVDDPEFGLDFSRVLHREQRFAYHRELRAGDAVACTVTVESVKTVAGNDLLALHTGVTDAEGLAAEVWTTLFVAGDPS</sequence>
<dbReference type="Gene3D" id="3.10.129.10">
    <property type="entry name" value="Hotdog Thioesterase"/>
    <property type="match status" value="1"/>
</dbReference>
<keyword evidence="3" id="KW-1185">Reference proteome</keyword>
<proteinExistence type="predicted"/>
<name>A0A4S8PEG4_9ACTN</name>